<feature type="transmembrane region" description="Helical" evidence="2">
    <location>
        <begin position="42"/>
        <end position="59"/>
    </location>
</feature>
<dbReference type="WBParaSite" id="PSU_v2.g6181.t1">
    <property type="protein sequence ID" value="PSU_v2.g6181.t1"/>
    <property type="gene ID" value="PSU_v2.g6181"/>
</dbReference>
<evidence type="ECO:0000313" key="4">
    <source>
        <dbReference type="WBParaSite" id="PSU_v2.g6181.t1"/>
    </source>
</evidence>
<evidence type="ECO:0000256" key="1">
    <source>
        <dbReference type="SAM" id="MobiDB-lite"/>
    </source>
</evidence>
<keyword evidence="2" id="KW-0812">Transmembrane</keyword>
<feature type="transmembrane region" description="Helical" evidence="2">
    <location>
        <begin position="65"/>
        <end position="93"/>
    </location>
</feature>
<evidence type="ECO:0000256" key="2">
    <source>
        <dbReference type="SAM" id="Phobius"/>
    </source>
</evidence>
<sequence>MGEKFLEIIRRFYFGCESTFDENDEKHFCCFGRVHVLTAAKYIAIFQYIFLALYALFFFCSAESYAYAIFYVFLNVGFTSILTVIFGAFFNYLSGSKIGWFKPHVLIFSGHGLRCYLPPFDTSSLNKEQIISIINSDLFSNGVSEAFLAKYGKFLFQLGPEGIGGKRSKDAKKVSKFQGGGSHDR</sequence>
<dbReference type="Proteomes" id="UP000887577">
    <property type="component" value="Unplaced"/>
</dbReference>
<proteinExistence type="predicted"/>
<dbReference type="AlphaFoldDB" id="A0A914Z7G0"/>
<feature type="region of interest" description="Disordered" evidence="1">
    <location>
        <begin position="165"/>
        <end position="185"/>
    </location>
</feature>
<keyword evidence="3" id="KW-1185">Reference proteome</keyword>
<reference evidence="4" key="1">
    <citation type="submission" date="2022-11" db="UniProtKB">
        <authorList>
            <consortium name="WormBaseParasite"/>
        </authorList>
    </citation>
    <scope>IDENTIFICATION</scope>
</reference>
<evidence type="ECO:0000313" key="3">
    <source>
        <dbReference type="Proteomes" id="UP000887577"/>
    </source>
</evidence>
<accession>A0A914Z7G0</accession>
<organism evidence="3 4">
    <name type="scientific">Panagrolaimus superbus</name>
    <dbReference type="NCBI Taxonomy" id="310955"/>
    <lineage>
        <taxon>Eukaryota</taxon>
        <taxon>Metazoa</taxon>
        <taxon>Ecdysozoa</taxon>
        <taxon>Nematoda</taxon>
        <taxon>Chromadorea</taxon>
        <taxon>Rhabditida</taxon>
        <taxon>Tylenchina</taxon>
        <taxon>Panagrolaimomorpha</taxon>
        <taxon>Panagrolaimoidea</taxon>
        <taxon>Panagrolaimidae</taxon>
        <taxon>Panagrolaimus</taxon>
    </lineage>
</organism>
<name>A0A914Z7G0_9BILA</name>
<keyword evidence="2" id="KW-0472">Membrane</keyword>
<protein>
    <submittedName>
        <fullName evidence="4">Transmembrane protein</fullName>
    </submittedName>
</protein>
<keyword evidence="2" id="KW-1133">Transmembrane helix</keyword>